<name>A0A811LRU3_9BILA</name>
<accession>A0A811LRU3</accession>
<gene>
    <name evidence="2" type="ORF">BOKJ2_LOCUS14500</name>
</gene>
<dbReference type="EMBL" id="CAJFCW020000006">
    <property type="protein sequence ID" value="CAG9128479.1"/>
    <property type="molecule type" value="Genomic_DNA"/>
</dbReference>
<evidence type="ECO:0000313" key="2">
    <source>
        <dbReference type="EMBL" id="CAD5231155.1"/>
    </source>
</evidence>
<comment type="caution">
    <text evidence="2">The sequence shown here is derived from an EMBL/GenBank/DDBJ whole genome shotgun (WGS) entry which is preliminary data.</text>
</comment>
<dbReference type="AlphaFoldDB" id="A0A811LRU3"/>
<dbReference type="EMBL" id="CAJFDH010000006">
    <property type="protein sequence ID" value="CAD5231155.1"/>
    <property type="molecule type" value="Genomic_DNA"/>
</dbReference>
<proteinExistence type="predicted"/>
<keyword evidence="3" id="KW-1185">Reference proteome</keyword>
<dbReference type="Proteomes" id="UP000614601">
    <property type="component" value="Unassembled WGS sequence"/>
</dbReference>
<organism evidence="2 3">
    <name type="scientific">Bursaphelenchus okinawaensis</name>
    <dbReference type="NCBI Taxonomy" id="465554"/>
    <lineage>
        <taxon>Eukaryota</taxon>
        <taxon>Metazoa</taxon>
        <taxon>Ecdysozoa</taxon>
        <taxon>Nematoda</taxon>
        <taxon>Chromadorea</taxon>
        <taxon>Rhabditida</taxon>
        <taxon>Tylenchina</taxon>
        <taxon>Tylenchomorpha</taxon>
        <taxon>Aphelenchoidea</taxon>
        <taxon>Aphelenchoididae</taxon>
        <taxon>Bursaphelenchus</taxon>
    </lineage>
</organism>
<keyword evidence="1" id="KW-0175">Coiled coil</keyword>
<feature type="coiled-coil region" evidence="1">
    <location>
        <begin position="30"/>
        <end position="57"/>
    </location>
</feature>
<reference evidence="2" key="1">
    <citation type="submission" date="2020-09" db="EMBL/GenBank/DDBJ databases">
        <authorList>
            <person name="Kikuchi T."/>
        </authorList>
    </citation>
    <scope>NUCLEOTIDE SEQUENCE</scope>
    <source>
        <strain evidence="2">SH1</strain>
    </source>
</reference>
<protein>
    <submittedName>
        <fullName evidence="2">Uncharacterized protein</fullName>
    </submittedName>
</protein>
<evidence type="ECO:0000256" key="1">
    <source>
        <dbReference type="SAM" id="Coils"/>
    </source>
</evidence>
<dbReference type="Proteomes" id="UP000783686">
    <property type="component" value="Unassembled WGS sequence"/>
</dbReference>
<evidence type="ECO:0000313" key="3">
    <source>
        <dbReference type="Proteomes" id="UP000614601"/>
    </source>
</evidence>
<sequence>MTTTRRHSLNTVRGDVASLQSRLSAVESSIIKMADAVTDLTRELKRTNDEIRLMRMEISLMRMELRRMNDDMSSGRRHSYQQSLGEHAATQRLIREMANEMIERNEQNRREENKKILDALTSLNKTVEQSVRI</sequence>